<dbReference type="GO" id="GO:0009251">
    <property type="term" value="P:glucan catabolic process"/>
    <property type="evidence" value="ECO:0007669"/>
    <property type="project" value="TreeGrafter"/>
</dbReference>
<dbReference type="Gene3D" id="2.60.40.10">
    <property type="entry name" value="Immunoglobulins"/>
    <property type="match status" value="1"/>
</dbReference>
<dbReference type="RefSeq" id="WP_303491169.1">
    <property type="nucleotide sequence ID" value="NZ_JAUOPB010000002.1"/>
</dbReference>
<dbReference type="PROSITE" id="PS51257">
    <property type="entry name" value="PROKAR_LIPOPROTEIN"/>
    <property type="match status" value="1"/>
</dbReference>
<dbReference type="GO" id="GO:0008422">
    <property type="term" value="F:beta-glucosidase activity"/>
    <property type="evidence" value="ECO:0007669"/>
    <property type="project" value="TreeGrafter"/>
</dbReference>
<evidence type="ECO:0000256" key="4">
    <source>
        <dbReference type="SAM" id="SignalP"/>
    </source>
</evidence>
<reference evidence="6" key="1">
    <citation type="submission" date="2023-07" db="EMBL/GenBank/DDBJ databases">
        <title>Genome content predicts the carbon catabolic preferences of heterotrophic bacteria.</title>
        <authorList>
            <person name="Gralka M."/>
        </authorList>
    </citation>
    <scope>NUCLEOTIDE SEQUENCE</scope>
    <source>
        <strain evidence="6">I3M17_2</strain>
    </source>
</reference>
<proteinExistence type="predicted"/>
<evidence type="ECO:0000259" key="5">
    <source>
        <dbReference type="PROSITE" id="PS51175"/>
    </source>
</evidence>
<dbReference type="Proteomes" id="UP001169760">
    <property type="component" value="Unassembled WGS sequence"/>
</dbReference>
<dbReference type="GO" id="GO:0009986">
    <property type="term" value="C:cell surface"/>
    <property type="evidence" value="ECO:0007669"/>
    <property type="project" value="TreeGrafter"/>
</dbReference>
<dbReference type="EMBL" id="JAUOPB010000002">
    <property type="protein sequence ID" value="MDO6421629.1"/>
    <property type="molecule type" value="Genomic_DNA"/>
</dbReference>
<dbReference type="PROSITE" id="PS51175">
    <property type="entry name" value="CBM6"/>
    <property type="match status" value="1"/>
</dbReference>
<dbReference type="InterPro" id="IPR036116">
    <property type="entry name" value="FN3_sf"/>
</dbReference>
<dbReference type="PANTHER" id="PTHR31297:SF13">
    <property type="entry name" value="PUTATIVE-RELATED"/>
    <property type="match status" value="1"/>
</dbReference>
<dbReference type="Gene3D" id="3.20.20.80">
    <property type="entry name" value="Glycosidases"/>
    <property type="match status" value="1"/>
</dbReference>
<organism evidence="6 7">
    <name type="scientific">Saccharophagus degradans</name>
    <dbReference type="NCBI Taxonomy" id="86304"/>
    <lineage>
        <taxon>Bacteria</taxon>
        <taxon>Pseudomonadati</taxon>
        <taxon>Pseudomonadota</taxon>
        <taxon>Gammaproteobacteria</taxon>
        <taxon>Cellvibrionales</taxon>
        <taxon>Cellvibrionaceae</taxon>
        <taxon>Saccharophagus</taxon>
    </lineage>
</organism>
<dbReference type="InterPro" id="IPR006584">
    <property type="entry name" value="Cellulose-bd_IV"/>
</dbReference>
<feature type="signal peptide" evidence="4">
    <location>
        <begin position="1"/>
        <end position="27"/>
    </location>
</feature>
<dbReference type="InterPro" id="IPR001547">
    <property type="entry name" value="Glyco_hydro_5"/>
</dbReference>
<feature type="domain" description="CBM6" evidence="5">
    <location>
        <begin position="733"/>
        <end position="853"/>
    </location>
</feature>
<dbReference type="InterPro" id="IPR017853">
    <property type="entry name" value="GH"/>
</dbReference>
<dbReference type="GO" id="GO:0030246">
    <property type="term" value="F:carbohydrate binding"/>
    <property type="evidence" value="ECO:0007669"/>
    <property type="project" value="InterPro"/>
</dbReference>
<protein>
    <submittedName>
        <fullName evidence="6">Carbohydrate-binding protein</fullName>
    </submittedName>
</protein>
<evidence type="ECO:0000256" key="1">
    <source>
        <dbReference type="ARBA" id="ARBA00022729"/>
    </source>
</evidence>
<keyword evidence="2" id="KW-0378">Hydrolase</keyword>
<sequence>MNSTKTFTRKKLALSTMLIASAIGLQACGGSSNGPQNIVPVPPAFEEPAAGAESYSMLKAEGTLWMNQAGEKVSLRGINIGNWLSMEFWMFDNGNDPLGAGIPDQCTLEATLEERFGEAEKDRLINVHRDSWFVEQDWDVIAEAGFNLVRVPFPYNLIEDDANPMTLKENAWDYLDWAIAEAKEREIYVVLDLHGAAGGQGYEQHTGCEGQNMLWESEEYQERTKWLWGKIAERYNGEATVAGYGLLNEPWGTDSATLRDFSIELYDAVREFDEDHIVILAGHNTDGITAYGDPLDYGMENVAFEPHFYPGLFGWGDIGYEVHRDWLTCGQAGDTGVCDWAKQARDVYTPMLVGEMQPWNGLGELGGEITRATFDTYNDLNWAATAWSYKVTTPSGGLGNGTWGYVTNNGNQLLVKAQTWGCDGWEDTFATACDVSARATVPYEGEGTKTMYLAIKTGGFTQVDVIYDEIQLVDSQGNNIVTNGSFGAGSEADWTEISLWGDERNYDYDYAAGEFAGSDTGAAFRAVSPAGSHAVIYQAVEVTGGESYTISGKFIDANSTDTWAEIYLVPEMPQEWVDVTGRALPSINVNEATVEDIENYFSFFAYGNMDYVVNDWVKDALTSAAPASVFTNIPGAASDVTFTLGAADENGIAATTLTWASATGDVTGYKIYRSTAPRSGFTVVGESDTTTYTDNTSTADVTYYYYVAAFNDSDEGYGSDIIATGETFYTVPSKIEAENYTAAHPGVNTEGASDIGGGSNIGSFETGRWVDYEINVPTAGVYSIDFRLASQVGDVQFQVKIGSDVLTTVTVPNTGGWQDYVTNTYEITLPEGRSTLRLESLDNQWNLNWFEIK</sequence>
<dbReference type="SUPFAM" id="SSF49265">
    <property type="entry name" value="Fibronectin type III"/>
    <property type="match status" value="1"/>
</dbReference>
<feature type="chain" id="PRO_5043331045" evidence="4">
    <location>
        <begin position="28"/>
        <end position="853"/>
    </location>
</feature>
<comment type="caution">
    <text evidence="6">The sequence shown here is derived from an EMBL/GenBank/DDBJ whole genome shotgun (WGS) entry which is preliminary data.</text>
</comment>
<keyword evidence="1 4" id="KW-0732">Signal</keyword>
<dbReference type="CDD" id="cd04080">
    <property type="entry name" value="CBM6_cellulase-like"/>
    <property type="match status" value="1"/>
</dbReference>
<dbReference type="Pfam" id="PF00150">
    <property type="entry name" value="Cellulase"/>
    <property type="match status" value="1"/>
</dbReference>
<evidence type="ECO:0000313" key="7">
    <source>
        <dbReference type="Proteomes" id="UP001169760"/>
    </source>
</evidence>
<dbReference type="Gene3D" id="2.60.120.260">
    <property type="entry name" value="Galactose-binding domain-like"/>
    <property type="match status" value="1"/>
</dbReference>
<dbReference type="InterPro" id="IPR013783">
    <property type="entry name" value="Ig-like_fold"/>
</dbReference>
<dbReference type="InterPro" id="IPR050386">
    <property type="entry name" value="Glycosyl_hydrolase_5"/>
</dbReference>
<dbReference type="SMART" id="SM00606">
    <property type="entry name" value="CBD_IV"/>
    <property type="match status" value="1"/>
</dbReference>
<accession>A0AAW7X2L4</accession>
<gene>
    <name evidence="6" type="ORF">Q4521_04005</name>
</gene>
<dbReference type="SUPFAM" id="SSF49785">
    <property type="entry name" value="Galactose-binding domain-like"/>
    <property type="match status" value="1"/>
</dbReference>
<name>A0AAW7X2L4_9GAMM</name>
<dbReference type="Pfam" id="PF03422">
    <property type="entry name" value="CBM_6"/>
    <property type="match status" value="1"/>
</dbReference>
<dbReference type="AlphaFoldDB" id="A0AAW7X2L4"/>
<dbReference type="SUPFAM" id="SSF51445">
    <property type="entry name" value="(Trans)glycosidases"/>
    <property type="match status" value="1"/>
</dbReference>
<dbReference type="GO" id="GO:0005576">
    <property type="term" value="C:extracellular region"/>
    <property type="evidence" value="ECO:0007669"/>
    <property type="project" value="TreeGrafter"/>
</dbReference>
<evidence type="ECO:0000256" key="3">
    <source>
        <dbReference type="ARBA" id="ARBA00023295"/>
    </source>
</evidence>
<dbReference type="PANTHER" id="PTHR31297">
    <property type="entry name" value="GLUCAN ENDO-1,6-BETA-GLUCOSIDASE B"/>
    <property type="match status" value="1"/>
</dbReference>
<keyword evidence="3" id="KW-0326">Glycosidase</keyword>
<evidence type="ECO:0000313" key="6">
    <source>
        <dbReference type="EMBL" id="MDO6421629.1"/>
    </source>
</evidence>
<evidence type="ECO:0000256" key="2">
    <source>
        <dbReference type="ARBA" id="ARBA00022801"/>
    </source>
</evidence>
<dbReference type="InterPro" id="IPR005084">
    <property type="entry name" value="CBM6"/>
</dbReference>
<dbReference type="InterPro" id="IPR008979">
    <property type="entry name" value="Galactose-bd-like_sf"/>
</dbReference>